<evidence type="ECO:0000256" key="1">
    <source>
        <dbReference type="SAM" id="MobiDB-lite"/>
    </source>
</evidence>
<dbReference type="GeneID" id="28730219"/>
<protein>
    <submittedName>
        <fullName evidence="3">Uncharacterized protein</fullName>
    </submittedName>
</protein>
<evidence type="ECO:0000313" key="3">
    <source>
        <dbReference type="EMBL" id="KOS14153.1"/>
    </source>
</evidence>
<feature type="transmembrane region" description="Helical" evidence="2">
    <location>
        <begin position="118"/>
        <end position="139"/>
    </location>
</feature>
<keyword evidence="4" id="KW-1185">Reference proteome</keyword>
<dbReference type="OrthoDB" id="2553651at2759"/>
<feature type="region of interest" description="Disordered" evidence="1">
    <location>
        <begin position="1"/>
        <end position="59"/>
    </location>
</feature>
<feature type="transmembrane region" description="Helical" evidence="2">
    <location>
        <begin position="151"/>
        <end position="171"/>
    </location>
</feature>
<dbReference type="VEuPathDB" id="FungiDB:Malapachy_3884"/>
<feature type="compositionally biased region" description="Basic and acidic residues" evidence="1">
    <location>
        <begin position="13"/>
        <end position="29"/>
    </location>
</feature>
<keyword evidence="2" id="KW-0812">Transmembrane</keyword>
<organism evidence="3 4">
    <name type="scientific">Malassezia pachydermatis</name>
    <dbReference type="NCBI Taxonomy" id="77020"/>
    <lineage>
        <taxon>Eukaryota</taxon>
        <taxon>Fungi</taxon>
        <taxon>Dikarya</taxon>
        <taxon>Basidiomycota</taxon>
        <taxon>Ustilaginomycotina</taxon>
        <taxon>Malasseziomycetes</taxon>
        <taxon>Malasseziales</taxon>
        <taxon>Malasseziaceae</taxon>
        <taxon>Malassezia</taxon>
    </lineage>
</organism>
<evidence type="ECO:0000313" key="4">
    <source>
        <dbReference type="Proteomes" id="UP000037751"/>
    </source>
</evidence>
<comment type="caution">
    <text evidence="3">The sequence shown here is derived from an EMBL/GenBank/DDBJ whole genome shotgun (WGS) entry which is preliminary data.</text>
</comment>
<dbReference type="AlphaFoldDB" id="A0A0N0RS78"/>
<dbReference type="RefSeq" id="XP_017991785.1">
    <property type="nucleotide sequence ID" value="XM_018138343.1"/>
</dbReference>
<keyword evidence="2" id="KW-1133">Transmembrane helix</keyword>
<reference evidence="3 4" key="1">
    <citation type="submission" date="2015-07" db="EMBL/GenBank/DDBJ databases">
        <title>Draft Genome Sequence of Malassezia furfur CBS1878 and Malassezia pachydermatis CBS1879.</title>
        <authorList>
            <person name="Triana S."/>
            <person name="Ohm R."/>
            <person name="Gonzalez A."/>
            <person name="DeCock H."/>
            <person name="Restrepo S."/>
            <person name="Celis A."/>
        </authorList>
    </citation>
    <scope>NUCLEOTIDE SEQUENCE [LARGE SCALE GENOMIC DNA]</scope>
    <source>
        <strain evidence="3 4">CBS 1879</strain>
    </source>
</reference>
<keyword evidence="2" id="KW-0472">Membrane</keyword>
<dbReference type="EMBL" id="LGAV01000004">
    <property type="protein sequence ID" value="KOS14153.1"/>
    <property type="molecule type" value="Genomic_DNA"/>
</dbReference>
<dbReference type="Proteomes" id="UP000037751">
    <property type="component" value="Unassembled WGS sequence"/>
</dbReference>
<accession>A0A0N0RS78</accession>
<gene>
    <name evidence="3" type="ORF">Malapachy_3884</name>
</gene>
<name>A0A0N0RS78_9BASI</name>
<dbReference type="STRING" id="77020.A0A0N0RS78"/>
<proteinExistence type="predicted"/>
<dbReference type="Gene3D" id="1.20.120.20">
    <property type="entry name" value="Apolipoprotein"/>
    <property type="match status" value="1"/>
</dbReference>
<feature type="compositionally biased region" description="Low complexity" evidence="1">
    <location>
        <begin position="1"/>
        <end position="12"/>
    </location>
</feature>
<feature type="compositionally biased region" description="Basic and acidic residues" evidence="1">
    <location>
        <begin position="39"/>
        <end position="59"/>
    </location>
</feature>
<sequence>MTNNANMKNAATDVKKEVNKAGEDVKAEASKASNGVKKATGEAADKVEKAAKDNQDQAEHLLDEARAAASKVGEIISKEAEELEDRAKEAGKSISKSFDTSVKKFQSLWKDFSSNPKYWLSTLSVVNVAVVGAAGYFGYQNRNEIKTWDRKLLAAIAVGVAAVLGGESYAASKGAKKQLK</sequence>
<evidence type="ECO:0000256" key="2">
    <source>
        <dbReference type="SAM" id="Phobius"/>
    </source>
</evidence>